<accession>A0A9P0NHR9</accession>
<dbReference type="EMBL" id="OU899035">
    <property type="protein sequence ID" value="CAH1721272.1"/>
    <property type="molecule type" value="Genomic_DNA"/>
</dbReference>
<feature type="chain" id="PRO_5040217484" evidence="1">
    <location>
        <begin position="19"/>
        <end position="149"/>
    </location>
</feature>
<dbReference type="AlphaFoldDB" id="A0A9P0NHR9"/>
<reference evidence="2" key="2">
    <citation type="submission" date="2022-10" db="EMBL/GenBank/DDBJ databases">
        <authorList>
            <consortium name="ENA_rothamsted_submissions"/>
            <consortium name="culmorum"/>
            <person name="King R."/>
        </authorList>
    </citation>
    <scope>NUCLEOTIDE SEQUENCE</scope>
</reference>
<keyword evidence="1" id="KW-0732">Signal</keyword>
<proteinExistence type="predicted"/>
<gene>
    <name evidence="2" type="ORF">APHIGO_LOCUS4332</name>
</gene>
<evidence type="ECO:0000313" key="2">
    <source>
        <dbReference type="EMBL" id="CAH1721272.1"/>
    </source>
</evidence>
<evidence type="ECO:0000256" key="1">
    <source>
        <dbReference type="SAM" id="SignalP"/>
    </source>
</evidence>
<keyword evidence="3" id="KW-1185">Reference proteome</keyword>
<protein>
    <submittedName>
        <fullName evidence="2">Uncharacterized protein</fullName>
    </submittedName>
</protein>
<reference evidence="2" key="1">
    <citation type="submission" date="2022-02" db="EMBL/GenBank/DDBJ databases">
        <authorList>
            <person name="King R."/>
        </authorList>
    </citation>
    <scope>NUCLEOTIDE SEQUENCE</scope>
</reference>
<dbReference type="Proteomes" id="UP001154329">
    <property type="component" value="Chromosome 2"/>
</dbReference>
<evidence type="ECO:0000313" key="3">
    <source>
        <dbReference type="Proteomes" id="UP001154329"/>
    </source>
</evidence>
<sequence length="149" mass="16978">MFAIYLCLISVLAPFVSSKVALMSFGGKTYLNGQYIVEAPHNGNIKDGIVNGRTRGLKLNIIKTLTFQEKLILLEQLKASNDMLSQQEMERVKRLEDREKELDKLFKGGVKQRLEKENEVPQETVSHKKFEEMSDQNKITEVNGVEGDF</sequence>
<name>A0A9P0NHR9_APHGO</name>
<feature type="signal peptide" evidence="1">
    <location>
        <begin position="1"/>
        <end position="18"/>
    </location>
</feature>
<organism evidence="2 3">
    <name type="scientific">Aphis gossypii</name>
    <name type="common">Cotton aphid</name>
    <dbReference type="NCBI Taxonomy" id="80765"/>
    <lineage>
        <taxon>Eukaryota</taxon>
        <taxon>Metazoa</taxon>
        <taxon>Ecdysozoa</taxon>
        <taxon>Arthropoda</taxon>
        <taxon>Hexapoda</taxon>
        <taxon>Insecta</taxon>
        <taxon>Pterygota</taxon>
        <taxon>Neoptera</taxon>
        <taxon>Paraneoptera</taxon>
        <taxon>Hemiptera</taxon>
        <taxon>Sternorrhyncha</taxon>
        <taxon>Aphidomorpha</taxon>
        <taxon>Aphidoidea</taxon>
        <taxon>Aphididae</taxon>
        <taxon>Aphidini</taxon>
        <taxon>Aphis</taxon>
        <taxon>Aphis</taxon>
    </lineage>
</organism>